<proteinExistence type="inferred from homology"/>
<accession>A0ABW2KNJ4</accession>
<evidence type="ECO:0000313" key="5">
    <source>
        <dbReference type="Proteomes" id="UP001596456"/>
    </source>
</evidence>
<dbReference type="InterPro" id="IPR023335">
    <property type="entry name" value="ATP12_ortho_dom_sf"/>
</dbReference>
<evidence type="ECO:0000313" key="4">
    <source>
        <dbReference type="EMBL" id="MFC7331546.1"/>
    </source>
</evidence>
<dbReference type="EMBL" id="JBHTCM010000003">
    <property type="protein sequence ID" value="MFC7331546.1"/>
    <property type="molecule type" value="Genomic_DNA"/>
</dbReference>
<organism evidence="4 5">
    <name type="scientific">Rhodocista pekingensis</name>
    <dbReference type="NCBI Taxonomy" id="201185"/>
    <lineage>
        <taxon>Bacteria</taxon>
        <taxon>Pseudomonadati</taxon>
        <taxon>Pseudomonadota</taxon>
        <taxon>Alphaproteobacteria</taxon>
        <taxon>Rhodospirillales</taxon>
        <taxon>Azospirillaceae</taxon>
        <taxon>Rhodocista</taxon>
    </lineage>
</organism>
<dbReference type="RefSeq" id="WP_377355385.1">
    <property type="nucleotide sequence ID" value="NZ_JBHTCM010000003.1"/>
</dbReference>
<keyword evidence="2" id="KW-0809">Transit peptide</keyword>
<evidence type="ECO:0000256" key="3">
    <source>
        <dbReference type="ARBA" id="ARBA00023186"/>
    </source>
</evidence>
<dbReference type="SUPFAM" id="SSF160909">
    <property type="entry name" value="ATP12-like"/>
    <property type="match status" value="1"/>
</dbReference>
<dbReference type="PANTHER" id="PTHR21013:SF10">
    <property type="entry name" value="ATP SYNTHASE MITOCHONDRIAL F1 COMPLEX ASSEMBLY FACTOR 2"/>
    <property type="match status" value="1"/>
</dbReference>
<dbReference type="Proteomes" id="UP001596456">
    <property type="component" value="Unassembled WGS sequence"/>
</dbReference>
<keyword evidence="3" id="KW-0143">Chaperone</keyword>
<dbReference type="Gene3D" id="3.30.2180.10">
    <property type="entry name" value="ATP12-like"/>
    <property type="match status" value="1"/>
</dbReference>
<dbReference type="Pfam" id="PF07542">
    <property type="entry name" value="ATP12"/>
    <property type="match status" value="1"/>
</dbReference>
<reference evidence="5" key="1">
    <citation type="journal article" date="2019" name="Int. J. Syst. Evol. Microbiol.">
        <title>The Global Catalogue of Microorganisms (GCM) 10K type strain sequencing project: providing services to taxonomists for standard genome sequencing and annotation.</title>
        <authorList>
            <consortium name="The Broad Institute Genomics Platform"/>
            <consortium name="The Broad Institute Genome Sequencing Center for Infectious Disease"/>
            <person name="Wu L."/>
            <person name="Ma J."/>
        </authorList>
    </citation>
    <scope>NUCLEOTIDE SEQUENCE [LARGE SCALE GENOMIC DNA]</scope>
    <source>
        <strain evidence="5">CGMCC 1.16275</strain>
    </source>
</reference>
<comment type="similarity">
    <text evidence="1">Belongs to the ATP12 family.</text>
</comment>
<gene>
    <name evidence="4" type="ORF">ACFQPS_00090</name>
</gene>
<comment type="caution">
    <text evidence="4">The sequence shown here is derived from an EMBL/GenBank/DDBJ whole genome shotgun (WGS) entry which is preliminary data.</text>
</comment>
<evidence type="ECO:0000256" key="1">
    <source>
        <dbReference type="ARBA" id="ARBA00008231"/>
    </source>
</evidence>
<keyword evidence="5" id="KW-1185">Reference proteome</keyword>
<dbReference type="PANTHER" id="PTHR21013">
    <property type="entry name" value="ATP SYNTHASE MITOCHONDRIAL F1 COMPLEX ASSEMBLY FACTOR 2/ATP12 PROTEIN, MITOCHONDRIAL PRECURSOR"/>
    <property type="match status" value="1"/>
</dbReference>
<protein>
    <submittedName>
        <fullName evidence="4">ATP12 family chaperone protein</fullName>
    </submittedName>
</protein>
<sequence>MKRVYREVGVAAVEGGWEVRLDGRSLKSPARAALVLPTRALAEAVAAEWDAQTDTVQPQSMPMMQLASTTVDRIVPQRAAIVDGVAAYAGTDLLCYRADHPRSLVARQEEAWQPLLDWVASRYDAVLLPTTGIVHRPQSELTLAALRRAVEAQDDWRLSGLQNAVALSGSLVVALALLEGRIDAEEAFAVSLLDEAWQSETWGEDAEAAARRAAIRADLGATERFLHLLAG</sequence>
<dbReference type="Gene3D" id="1.10.3580.10">
    <property type="entry name" value="ATP12 ATPase"/>
    <property type="match status" value="1"/>
</dbReference>
<dbReference type="InterPro" id="IPR042272">
    <property type="entry name" value="ATP12_ATP_synth-F1-assembly_N"/>
</dbReference>
<evidence type="ECO:0000256" key="2">
    <source>
        <dbReference type="ARBA" id="ARBA00022946"/>
    </source>
</evidence>
<name>A0ABW2KNJ4_9PROT</name>
<dbReference type="InterPro" id="IPR011419">
    <property type="entry name" value="ATP12_ATP_synth-F1-assembly"/>
</dbReference>